<evidence type="ECO:0000313" key="1">
    <source>
        <dbReference type="EMBL" id="QJA97009.1"/>
    </source>
</evidence>
<proteinExistence type="predicted"/>
<dbReference type="AlphaFoldDB" id="A0A6M3LSA2"/>
<organism evidence="1">
    <name type="scientific">viral metagenome</name>
    <dbReference type="NCBI Taxonomy" id="1070528"/>
    <lineage>
        <taxon>unclassified sequences</taxon>
        <taxon>metagenomes</taxon>
        <taxon>organismal metagenomes</taxon>
    </lineage>
</organism>
<gene>
    <name evidence="1" type="ORF">MM415B06840_0004</name>
</gene>
<accession>A0A6M3LSA2</accession>
<protein>
    <submittedName>
        <fullName evidence="1">Uncharacterized protein</fullName>
    </submittedName>
</protein>
<reference evidence="1" key="1">
    <citation type="submission" date="2020-03" db="EMBL/GenBank/DDBJ databases">
        <title>The deep terrestrial virosphere.</title>
        <authorList>
            <person name="Holmfeldt K."/>
            <person name="Nilsson E."/>
            <person name="Simone D."/>
            <person name="Lopez-Fernandez M."/>
            <person name="Wu X."/>
            <person name="de Brujin I."/>
            <person name="Lundin D."/>
            <person name="Andersson A."/>
            <person name="Bertilsson S."/>
            <person name="Dopson M."/>
        </authorList>
    </citation>
    <scope>NUCLEOTIDE SEQUENCE</scope>
    <source>
        <strain evidence="1">MM415B06840</strain>
    </source>
</reference>
<sequence length="58" mass="6377">MSENFKKYNDALLFLNKYGIAHPAIVDAYVIAEALLRAYKDGAKNTDSADNEGLAVKD</sequence>
<dbReference type="EMBL" id="MT143454">
    <property type="protein sequence ID" value="QJA97009.1"/>
    <property type="molecule type" value="Genomic_DNA"/>
</dbReference>
<name>A0A6M3LSA2_9ZZZZ</name>